<dbReference type="EMBL" id="PYGA01000005">
    <property type="protein sequence ID" value="PSK98515.1"/>
    <property type="molecule type" value="Genomic_DNA"/>
</dbReference>
<dbReference type="Pfam" id="PF01899">
    <property type="entry name" value="MNHE"/>
    <property type="match status" value="1"/>
</dbReference>
<evidence type="ECO:0000313" key="8">
    <source>
        <dbReference type="EMBL" id="PSK98515.1"/>
    </source>
</evidence>
<name>A0A2P8DMT7_9ACTN</name>
<evidence type="ECO:0000256" key="1">
    <source>
        <dbReference type="ARBA" id="ARBA00004651"/>
    </source>
</evidence>
<evidence type="ECO:0000256" key="6">
    <source>
        <dbReference type="ARBA" id="ARBA00023136"/>
    </source>
</evidence>
<dbReference type="GO" id="GO:0008324">
    <property type="term" value="F:monoatomic cation transmembrane transporter activity"/>
    <property type="evidence" value="ECO:0007669"/>
    <property type="project" value="InterPro"/>
</dbReference>
<evidence type="ECO:0000256" key="2">
    <source>
        <dbReference type="ARBA" id="ARBA00006228"/>
    </source>
</evidence>
<feature type="transmembrane region" description="Helical" evidence="7">
    <location>
        <begin position="20"/>
        <end position="37"/>
    </location>
</feature>
<evidence type="ECO:0000256" key="5">
    <source>
        <dbReference type="ARBA" id="ARBA00022989"/>
    </source>
</evidence>
<reference evidence="8 9" key="1">
    <citation type="submission" date="2018-03" db="EMBL/GenBank/DDBJ databases">
        <title>Genomic Encyclopedia of Archaeal and Bacterial Type Strains, Phase II (KMG-II): from individual species to whole genera.</title>
        <authorList>
            <person name="Goeker M."/>
        </authorList>
    </citation>
    <scope>NUCLEOTIDE SEQUENCE [LARGE SCALE GENOMIC DNA]</scope>
    <source>
        <strain evidence="8 9">DSM 45312</strain>
    </source>
</reference>
<accession>A0A2P8DMT7</accession>
<sequence>MSRPDGPQRPPLSFAVGRRVIQLPLVASLLVVWVLLYGELSPAVVASGLAVAVAIVWVFPLPAVDTGLRLRPYGLLVFAAHFAVDLVAASARVVRTAFAFGRTPRSSVIAVPLRTESDVLLTGTAITVSVIPGSVIVEVRYATSTLFVHALDVQDRDAADAARRDVLRVEERVTKAFGTRADIRRLEEKAALEHALDDGEVL</sequence>
<keyword evidence="4 7" id="KW-0812">Transmembrane</keyword>
<organism evidence="8 9">
    <name type="scientific">Murinocardiopsis flavida</name>
    <dbReference type="NCBI Taxonomy" id="645275"/>
    <lineage>
        <taxon>Bacteria</taxon>
        <taxon>Bacillati</taxon>
        <taxon>Actinomycetota</taxon>
        <taxon>Actinomycetes</taxon>
        <taxon>Streptosporangiales</taxon>
        <taxon>Nocardiopsidaceae</taxon>
        <taxon>Murinocardiopsis</taxon>
    </lineage>
</organism>
<feature type="transmembrane region" description="Helical" evidence="7">
    <location>
        <begin position="73"/>
        <end position="94"/>
    </location>
</feature>
<dbReference type="PANTHER" id="PTHR34584:SF1">
    <property type="entry name" value="NA(+)_H(+) ANTIPORTER SUBUNIT E1"/>
    <property type="match status" value="1"/>
</dbReference>
<dbReference type="InterPro" id="IPR002758">
    <property type="entry name" value="Cation_antiport_E"/>
</dbReference>
<keyword evidence="3" id="KW-1003">Cell membrane</keyword>
<protein>
    <submittedName>
        <fullName evidence="8">Multisubunit sodium/proton antiporter MrpE subunit</fullName>
    </submittedName>
</protein>
<keyword evidence="9" id="KW-1185">Reference proteome</keyword>
<keyword evidence="5 7" id="KW-1133">Transmembrane helix</keyword>
<keyword evidence="6 7" id="KW-0472">Membrane</keyword>
<evidence type="ECO:0000256" key="4">
    <source>
        <dbReference type="ARBA" id="ARBA00022692"/>
    </source>
</evidence>
<dbReference type="GO" id="GO:0005886">
    <property type="term" value="C:plasma membrane"/>
    <property type="evidence" value="ECO:0007669"/>
    <property type="project" value="UniProtKB-SubCell"/>
</dbReference>
<dbReference type="Proteomes" id="UP000240542">
    <property type="component" value="Unassembled WGS sequence"/>
</dbReference>
<gene>
    <name evidence="8" type="ORF">CLV63_105189</name>
</gene>
<evidence type="ECO:0000313" key="9">
    <source>
        <dbReference type="Proteomes" id="UP000240542"/>
    </source>
</evidence>
<dbReference type="OrthoDB" id="3536063at2"/>
<evidence type="ECO:0000256" key="7">
    <source>
        <dbReference type="SAM" id="Phobius"/>
    </source>
</evidence>
<comment type="caution">
    <text evidence="8">The sequence shown here is derived from an EMBL/GenBank/DDBJ whole genome shotgun (WGS) entry which is preliminary data.</text>
</comment>
<feature type="transmembrane region" description="Helical" evidence="7">
    <location>
        <begin position="43"/>
        <end position="61"/>
    </location>
</feature>
<dbReference type="NCBIfam" id="NF006521">
    <property type="entry name" value="PRK08965.1-5"/>
    <property type="match status" value="1"/>
</dbReference>
<proteinExistence type="inferred from homology"/>
<comment type="subcellular location">
    <subcellularLocation>
        <location evidence="1">Cell membrane</location>
        <topology evidence="1">Multi-pass membrane protein</topology>
    </subcellularLocation>
</comment>
<dbReference type="AlphaFoldDB" id="A0A2P8DMT7"/>
<evidence type="ECO:0000256" key="3">
    <source>
        <dbReference type="ARBA" id="ARBA00022475"/>
    </source>
</evidence>
<comment type="similarity">
    <text evidence="2">Belongs to the CPA3 antiporters (TC 2.A.63) subunit E family.</text>
</comment>
<dbReference type="PANTHER" id="PTHR34584">
    <property type="entry name" value="NA(+)/H(+) ANTIPORTER SUBUNIT E1"/>
    <property type="match status" value="1"/>
</dbReference>
<dbReference type="RefSeq" id="WP_106582590.1">
    <property type="nucleotide sequence ID" value="NZ_PYGA01000005.1"/>
</dbReference>